<evidence type="ECO:0000313" key="1">
    <source>
        <dbReference type="EMBL" id="DAD30907.1"/>
    </source>
</evidence>
<dbReference type="Proteomes" id="UP000607653">
    <property type="component" value="Unassembled WGS sequence"/>
</dbReference>
<proteinExistence type="predicted"/>
<name>A0A822YEI4_NELNU</name>
<evidence type="ECO:0000313" key="2">
    <source>
        <dbReference type="Proteomes" id="UP000607653"/>
    </source>
</evidence>
<keyword evidence="2" id="KW-1185">Reference proteome</keyword>
<sequence>METDRLRHPSKWKFAIILSSFNNFINQLMRQAA</sequence>
<dbReference type="EMBL" id="DUZY01000003">
    <property type="protein sequence ID" value="DAD30907.1"/>
    <property type="molecule type" value="Genomic_DNA"/>
</dbReference>
<reference evidence="1 2" key="1">
    <citation type="journal article" date="2020" name="Mol. Biol. Evol.">
        <title>Distinct Expression and Methylation Patterns for Genes with Different Fates following a Single Whole-Genome Duplication in Flowering Plants.</title>
        <authorList>
            <person name="Shi T."/>
            <person name="Rahmani R.S."/>
            <person name="Gugger P.F."/>
            <person name="Wang M."/>
            <person name="Li H."/>
            <person name="Zhang Y."/>
            <person name="Li Z."/>
            <person name="Wang Q."/>
            <person name="Van de Peer Y."/>
            <person name="Marchal K."/>
            <person name="Chen J."/>
        </authorList>
    </citation>
    <scope>NUCLEOTIDE SEQUENCE [LARGE SCALE GENOMIC DNA]</scope>
    <source>
        <tissue evidence="1">Leaf</tissue>
    </source>
</reference>
<accession>A0A822YEI4</accession>
<organism evidence="1 2">
    <name type="scientific">Nelumbo nucifera</name>
    <name type="common">Sacred lotus</name>
    <dbReference type="NCBI Taxonomy" id="4432"/>
    <lineage>
        <taxon>Eukaryota</taxon>
        <taxon>Viridiplantae</taxon>
        <taxon>Streptophyta</taxon>
        <taxon>Embryophyta</taxon>
        <taxon>Tracheophyta</taxon>
        <taxon>Spermatophyta</taxon>
        <taxon>Magnoliopsida</taxon>
        <taxon>Proteales</taxon>
        <taxon>Nelumbonaceae</taxon>
        <taxon>Nelumbo</taxon>
    </lineage>
</organism>
<dbReference type="AlphaFoldDB" id="A0A822YEI4"/>
<protein>
    <submittedName>
        <fullName evidence="1">Uncharacterized protein</fullName>
    </submittedName>
</protein>
<comment type="caution">
    <text evidence="1">The sequence shown here is derived from an EMBL/GenBank/DDBJ whole genome shotgun (WGS) entry which is preliminary data.</text>
</comment>
<gene>
    <name evidence="1" type="ORF">HUJ06_009758</name>
</gene>